<dbReference type="AlphaFoldDB" id="A0AAV7EIA1"/>
<dbReference type="EMBL" id="JAINDJ010000005">
    <property type="protein sequence ID" value="KAG9447297.1"/>
    <property type="molecule type" value="Genomic_DNA"/>
</dbReference>
<dbReference type="Proteomes" id="UP000825729">
    <property type="component" value="Unassembled WGS sequence"/>
</dbReference>
<proteinExistence type="predicted"/>
<keyword evidence="1" id="KW-0732">Signal</keyword>
<accession>A0AAV7EIA1</accession>
<gene>
    <name evidence="2" type="ORF">H6P81_013425</name>
</gene>
<name>A0AAV7EIA1_ARIFI</name>
<feature type="signal peptide" evidence="1">
    <location>
        <begin position="1"/>
        <end position="27"/>
    </location>
</feature>
<sequence>MAAGLVRRGYDVSILCLLLLIPVLVSGKAAPPGYGCISFCVLKGLKCQQECPTEDPDRIPCLTQCYNQQLECVADCRRRRHPPPTESGDGAAAGGPHA</sequence>
<evidence type="ECO:0000313" key="2">
    <source>
        <dbReference type="EMBL" id="KAG9447297.1"/>
    </source>
</evidence>
<organism evidence="2 3">
    <name type="scientific">Aristolochia fimbriata</name>
    <name type="common">White veined hardy Dutchman's pipe vine</name>
    <dbReference type="NCBI Taxonomy" id="158543"/>
    <lineage>
        <taxon>Eukaryota</taxon>
        <taxon>Viridiplantae</taxon>
        <taxon>Streptophyta</taxon>
        <taxon>Embryophyta</taxon>
        <taxon>Tracheophyta</taxon>
        <taxon>Spermatophyta</taxon>
        <taxon>Magnoliopsida</taxon>
        <taxon>Magnoliidae</taxon>
        <taxon>Piperales</taxon>
        <taxon>Aristolochiaceae</taxon>
        <taxon>Aristolochia</taxon>
    </lineage>
</organism>
<evidence type="ECO:0000256" key="1">
    <source>
        <dbReference type="SAM" id="SignalP"/>
    </source>
</evidence>
<evidence type="ECO:0000313" key="3">
    <source>
        <dbReference type="Proteomes" id="UP000825729"/>
    </source>
</evidence>
<feature type="chain" id="PRO_5043496350" evidence="1">
    <location>
        <begin position="28"/>
        <end position="98"/>
    </location>
</feature>
<reference evidence="2 3" key="1">
    <citation type="submission" date="2021-07" db="EMBL/GenBank/DDBJ databases">
        <title>The Aristolochia fimbriata genome: insights into angiosperm evolution, floral development and chemical biosynthesis.</title>
        <authorList>
            <person name="Jiao Y."/>
        </authorList>
    </citation>
    <scope>NUCLEOTIDE SEQUENCE [LARGE SCALE GENOMIC DNA]</scope>
    <source>
        <strain evidence="2">IBCAS-2021</strain>
        <tissue evidence="2">Leaf</tissue>
    </source>
</reference>
<keyword evidence="3" id="KW-1185">Reference proteome</keyword>
<comment type="caution">
    <text evidence="2">The sequence shown here is derived from an EMBL/GenBank/DDBJ whole genome shotgun (WGS) entry which is preliminary data.</text>
</comment>
<protein>
    <submittedName>
        <fullName evidence="2">Uncharacterized protein</fullName>
    </submittedName>
</protein>